<evidence type="ECO:0000256" key="4">
    <source>
        <dbReference type="ARBA" id="ARBA00022723"/>
    </source>
</evidence>
<evidence type="ECO:0000313" key="14">
    <source>
        <dbReference type="EMBL" id="CAR23912.1"/>
    </source>
</evidence>
<dbReference type="Pfam" id="PF01406">
    <property type="entry name" value="tRNA-synt_1e"/>
    <property type="match status" value="1"/>
</dbReference>
<reference evidence="14 15" key="1">
    <citation type="journal article" date="2009" name="Genome Res.">
        <title>Comparative genomics of protoploid Saccharomycetaceae.</title>
        <authorList>
            <consortium name="The Genolevures Consortium"/>
            <person name="Souciet J.-L."/>
            <person name="Dujon B."/>
            <person name="Gaillardin C."/>
            <person name="Johnston M."/>
            <person name="Baret P.V."/>
            <person name="Cliften P."/>
            <person name="Sherman D.J."/>
            <person name="Weissenbach J."/>
            <person name="Westhof E."/>
            <person name="Wincker P."/>
            <person name="Jubin C."/>
            <person name="Poulain J."/>
            <person name="Barbe V."/>
            <person name="Segurens B."/>
            <person name="Artiguenave F."/>
            <person name="Anthouard V."/>
            <person name="Vacherie B."/>
            <person name="Val M.-E."/>
            <person name="Fulton R.S."/>
            <person name="Minx P."/>
            <person name="Wilson R."/>
            <person name="Durrens P."/>
            <person name="Jean G."/>
            <person name="Marck C."/>
            <person name="Martin T."/>
            <person name="Nikolski M."/>
            <person name="Rolland T."/>
            <person name="Seret M.-L."/>
            <person name="Casaregola S."/>
            <person name="Despons L."/>
            <person name="Fairhead C."/>
            <person name="Fischer G."/>
            <person name="Lafontaine I."/>
            <person name="Leh V."/>
            <person name="Lemaire M."/>
            <person name="de Montigny J."/>
            <person name="Neuveglise C."/>
            <person name="Thierry A."/>
            <person name="Blanc-Lenfle I."/>
            <person name="Bleykasten C."/>
            <person name="Diffels J."/>
            <person name="Fritsch E."/>
            <person name="Frangeul L."/>
            <person name="Goeffon A."/>
            <person name="Jauniaux N."/>
            <person name="Kachouri-Lafond R."/>
            <person name="Payen C."/>
            <person name="Potier S."/>
            <person name="Pribylova L."/>
            <person name="Ozanne C."/>
            <person name="Richard G.-F."/>
            <person name="Sacerdot C."/>
            <person name="Straub M.-L."/>
            <person name="Talla E."/>
        </authorList>
    </citation>
    <scope>NUCLEOTIDE SEQUENCE [LARGE SCALE GENOMIC DNA]</scope>
    <source>
        <strain evidence="15">ATCC 56472 / CBS 6340 / NRRL Y-8284</strain>
    </source>
</reference>
<feature type="domain" description="tRNA synthetases class I catalytic" evidence="13">
    <location>
        <begin position="63"/>
        <end position="479"/>
    </location>
</feature>
<dbReference type="InterPro" id="IPR015803">
    <property type="entry name" value="Cys-tRNA-ligase"/>
</dbReference>
<dbReference type="GO" id="GO:0004817">
    <property type="term" value="F:cysteine-tRNA ligase activity"/>
    <property type="evidence" value="ECO:0007669"/>
    <property type="project" value="UniProtKB-EC"/>
</dbReference>
<comment type="cofactor">
    <cofactor evidence="1">
        <name>Zn(2+)</name>
        <dbReference type="ChEBI" id="CHEBI:29105"/>
    </cofactor>
</comment>
<evidence type="ECO:0000256" key="11">
    <source>
        <dbReference type="SAM" id="Coils"/>
    </source>
</evidence>
<dbReference type="EC" id="6.1.1.16" evidence="2"/>
<evidence type="ECO:0000256" key="2">
    <source>
        <dbReference type="ARBA" id="ARBA00012832"/>
    </source>
</evidence>
<sequence length="773" mass="88620">MYKCRTISKIWKTCERSVGMSATSSNVKVNQPKWRQPQEPEGAPRLKLYNSLTRQKEDFVTISGDKNVTWYSCGPTVYDSSHMGHARNYVSIDINRRILQDYFGYRIRFVQNVTDVDDKIILRARQSHLFERFAAENKEVTPLIQEKVNSALFAYIEANLKKSFSSIGEYKAWFSSLDISKEKEANPKFAMYTSAVSDCITALEGTNDAETFLGLVKEVLIPVLDKESGSTINEPEIFRKLPAFWEREFNKDMAALNVLEPSVTTRVSEYVPEIVDFVKRIIDNGYAYATGDGSVYFDTVAFDKSEKHDYAKCQPWNKGKLDLINDAEGSLSNFSSTNGKRSSNDFALWKSSKPGEPEWDSPWGKGRPGWHIECSVMACDVLGPNIDIHTGGIDLAFPHHDNEIAQSEAFYDNHQWVNYFLHTGHLHIEGQKMSKSLKNFITIGEALKKYSARQLRLAFSSAQWNSQLDFKEVLLVEVKSLEQSFNNFFRNARALKADLAHREDMGQHVSKKLGDKEKSLLTELAAFQDKVHNAFCDNLSTPVALKFLSELVTKANLYISSAGSDIRIEPLLEVVRYITKILEVIGFPSRDDHLGWLDEAGGQSQTGENREELLMPYVKCLSNFRDDVRRLAIDKASSTEFLKLTDRVRDNDILDLNVSIDDRSDQASLVKFLTNDEKEEYKKQIMEKDQRQKEKEAKKKEQARLREAKEAERRLKAQLSPNEMFRNSELYSVWDEEGLPLKDKDGVDITKSMLKKLKKQWEQQKKLHEEYFG</sequence>
<proteinExistence type="inferred from homology"/>
<dbReference type="Gene3D" id="1.20.120.1910">
    <property type="entry name" value="Cysteine-tRNA ligase, C-terminal anti-codon recognition domain"/>
    <property type="match status" value="1"/>
</dbReference>
<evidence type="ECO:0000256" key="1">
    <source>
        <dbReference type="ARBA" id="ARBA00001947"/>
    </source>
</evidence>
<dbReference type="InParanoid" id="C5DKB1"/>
<dbReference type="PANTHER" id="PTHR10890">
    <property type="entry name" value="CYSTEINYL-TRNA SYNTHETASE"/>
    <property type="match status" value="1"/>
</dbReference>
<dbReference type="PANTHER" id="PTHR10890:SF3">
    <property type="entry name" value="CYSTEINE--TRNA LIGASE, CYTOPLASMIC"/>
    <property type="match status" value="1"/>
</dbReference>
<dbReference type="GO" id="GO:0006423">
    <property type="term" value="P:cysteinyl-tRNA aminoacylation"/>
    <property type="evidence" value="ECO:0007669"/>
    <property type="project" value="InterPro"/>
</dbReference>
<dbReference type="Gene3D" id="3.40.50.620">
    <property type="entry name" value="HUPs"/>
    <property type="match status" value="1"/>
</dbReference>
<keyword evidence="4" id="KW-0479">Metal-binding</keyword>
<keyword evidence="8" id="KW-0648">Protein biosynthesis</keyword>
<dbReference type="InterPro" id="IPR014729">
    <property type="entry name" value="Rossmann-like_a/b/a_fold"/>
</dbReference>
<feature type="region of interest" description="Disordered" evidence="12">
    <location>
        <begin position="334"/>
        <end position="362"/>
    </location>
</feature>
<dbReference type="EMBL" id="CU928170">
    <property type="protein sequence ID" value="CAR23912.1"/>
    <property type="molecule type" value="Genomic_DNA"/>
</dbReference>
<dbReference type="GO" id="GO:0005524">
    <property type="term" value="F:ATP binding"/>
    <property type="evidence" value="ECO:0007669"/>
    <property type="project" value="UniProtKB-KW"/>
</dbReference>
<dbReference type="eggNOG" id="KOG2007">
    <property type="taxonomic scope" value="Eukaryota"/>
</dbReference>
<dbReference type="Proteomes" id="UP000002036">
    <property type="component" value="Chromosome F"/>
</dbReference>
<evidence type="ECO:0000256" key="12">
    <source>
        <dbReference type="SAM" id="MobiDB-lite"/>
    </source>
</evidence>
<dbReference type="STRING" id="559295.C5DKB1"/>
<name>C5DKB1_LACTC</name>
<keyword evidence="3" id="KW-0436">Ligase</keyword>
<gene>
    <name evidence="14" type="ordered locus">KLTH0F03168g</name>
</gene>
<dbReference type="GO" id="GO:0005737">
    <property type="term" value="C:cytoplasm"/>
    <property type="evidence" value="ECO:0007669"/>
    <property type="project" value="TreeGrafter"/>
</dbReference>
<keyword evidence="9" id="KW-0030">Aminoacyl-tRNA synthetase</keyword>
<dbReference type="PRINTS" id="PR00983">
    <property type="entry name" value="TRNASYNTHCYS"/>
</dbReference>
<keyword evidence="7" id="KW-0067">ATP-binding</keyword>
<dbReference type="HAMAP" id="MF_00041">
    <property type="entry name" value="Cys_tRNA_synth"/>
    <property type="match status" value="1"/>
</dbReference>
<evidence type="ECO:0000256" key="7">
    <source>
        <dbReference type="ARBA" id="ARBA00022840"/>
    </source>
</evidence>
<evidence type="ECO:0000259" key="13">
    <source>
        <dbReference type="Pfam" id="PF01406"/>
    </source>
</evidence>
<keyword evidence="15" id="KW-1185">Reference proteome</keyword>
<feature type="coiled-coil region" evidence="11">
    <location>
        <begin position="678"/>
        <end position="718"/>
    </location>
</feature>
<evidence type="ECO:0000256" key="9">
    <source>
        <dbReference type="ARBA" id="ARBA00023146"/>
    </source>
</evidence>
<dbReference type="NCBIfam" id="TIGR00435">
    <property type="entry name" value="cysS"/>
    <property type="match status" value="1"/>
</dbReference>
<dbReference type="OMA" id="FHNDMKS"/>
<dbReference type="GO" id="GO:0046872">
    <property type="term" value="F:metal ion binding"/>
    <property type="evidence" value="ECO:0007669"/>
    <property type="project" value="UniProtKB-KW"/>
</dbReference>
<dbReference type="SUPFAM" id="SSF47323">
    <property type="entry name" value="Anticodon-binding domain of a subclass of class I aminoacyl-tRNA synthetases"/>
    <property type="match status" value="1"/>
</dbReference>
<organism evidence="14 15">
    <name type="scientific">Lachancea thermotolerans (strain ATCC 56472 / CBS 6340 / NRRL Y-8284)</name>
    <name type="common">Yeast</name>
    <name type="synonym">Kluyveromyces thermotolerans</name>
    <dbReference type="NCBI Taxonomy" id="559295"/>
    <lineage>
        <taxon>Eukaryota</taxon>
        <taxon>Fungi</taxon>
        <taxon>Dikarya</taxon>
        <taxon>Ascomycota</taxon>
        <taxon>Saccharomycotina</taxon>
        <taxon>Saccharomycetes</taxon>
        <taxon>Saccharomycetales</taxon>
        <taxon>Saccharomycetaceae</taxon>
        <taxon>Lachancea</taxon>
    </lineage>
</organism>
<evidence type="ECO:0000256" key="5">
    <source>
        <dbReference type="ARBA" id="ARBA00022741"/>
    </source>
</evidence>
<protein>
    <recommendedName>
        <fullName evidence="2">cysteine--tRNA ligase</fullName>
        <ecNumber evidence="2">6.1.1.16</ecNumber>
    </recommendedName>
    <alternativeName>
        <fullName evidence="10">Cysteinyl-tRNA synthetase</fullName>
    </alternativeName>
</protein>
<dbReference type="HOGENOM" id="CLU_013528_3_1_1"/>
<accession>C5DKB1</accession>
<dbReference type="AlphaFoldDB" id="C5DKB1"/>
<dbReference type="SUPFAM" id="SSF52374">
    <property type="entry name" value="Nucleotidylyl transferase"/>
    <property type="match status" value="1"/>
</dbReference>
<dbReference type="GeneID" id="8292541"/>
<dbReference type="InterPro" id="IPR024909">
    <property type="entry name" value="Cys-tRNA/MSH_ligase"/>
</dbReference>
<evidence type="ECO:0000256" key="10">
    <source>
        <dbReference type="ARBA" id="ARBA00031499"/>
    </source>
</evidence>
<evidence type="ECO:0000256" key="3">
    <source>
        <dbReference type="ARBA" id="ARBA00022598"/>
    </source>
</evidence>
<dbReference type="FunCoup" id="C5DKB1">
    <property type="interactions" value="968"/>
</dbReference>
<dbReference type="KEGG" id="lth:KLTH0F03168g"/>
<keyword evidence="6" id="KW-0862">Zinc</keyword>
<feature type="compositionally biased region" description="Polar residues" evidence="12">
    <location>
        <begin position="334"/>
        <end position="345"/>
    </location>
</feature>
<dbReference type="InterPro" id="IPR009080">
    <property type="entry name" value="tRNAsynth_Ia_anticodon-bd"/>
</dbReference>
<dbReference type="OrthoDB" id="438179at2759"/>
<evidence type="ECO:0000256" key="6">
    <source>
        <dbReference type="ARBA" id="ARBA00022833"/>
    </source>
</evidence>
<dbReference type="InterPro" id="IPR032678">
    <property type="entry name" value="tRNA-synt_1_cat_dom"/>
</dbReference>
<evidence type="ECO:0000256" key="8">
    <source>
        <dbReference type="ARBA" id="ARBA00022917"/>
    </source>
</evidence>
<dbReference type="CDD" id="cd00672">
    <property type="entry name" value="CysRS_core"/>
    <property type="match status" value="1"/>
</dbReference>
<keyword evidence="11" id="KW-0175">Coiled coil</keyword>
<dbReference type="RefSeq" id="XP_002554349.1">
    <property type="nucleotide sequence ID" value="XM_002554303.1"/>
</dbReference>
<evidence type="ECO:0000313" key="15">
    <source>
        <dbReference type="Proteomes" id="UP000002036"/>
    </source>
</evidence>
<keyword evidence="5" id="KW-0547">Nucleotide-binding</keyword>